<keyword evidence="2" id="KW-1185">Reference proteome</keyword>
<protein>
    <submittedName>
        <fullName evidence="1">Uncharacterized protein</fullName>
    </submittedName>
</protein>
<gene>
    <name evidence="1" type="ORF">NDU88_001471</name>
</gene>
<evidence type="ECO:0000313" key="1">
    <source>
        <dbReference type="EMBL" id="KAJ1148643.1"/>
    </source>
</evidence>
<evidence type="ECO:0000313" key="2">
    <source>
        <dbReference type="Proteomes" id="UP001066276"/>
    </source>
</evidence>
<sequence>MTDLALLGQIRAKLEEYNELVQDEMAHLGSAAVYAGIALGMVQLVSLGRDHAAVEVLHDLGVQHMGDFYEDKLLRDWERVQAQAVDPTLLE</sequence>
<dbReference type="AlphaFoldDB" id="A0AAV7R979"/>
<organism evidence="1 2">
    <name type="scientific">Pleurodeles waltl</name>
    <name type="common">Iberian ribbed newt</name>
    <dbReference type="NCBI Taxonomy" id="8319"/>
    <lineage>
        <taxon>Eukaryota</taxon>
        <taxon>Metazoa</taxon>
        <taxon>Chordata</taxon>
        <taxon>Craniata</taxon>
        <taxon>Vertebrata</taxon>
        <taxon>Euteleostomi</taxon>
        <taxon>Amphibia</taxon>
        <taxon>Batrachia</taxon>
        <taxon>Caudata</taxon>
        <taxon>Salamandroidea</taxon>
        <taxon>Salamandridae</taxon>
        <taxon>Pleurodelinae</taxon>
        <taxon>Pleurodeles</taxon>
    </lineage>
</organism>
<accession>A0AAV7R979</accession>
<proteinExistence type="predicted"/>
<name>A0AAV7R979_PLEWA</name>
<dbReference type="Proteomes" id="UP001066276">
    <property type="component" value="Chromosome 5"/>
</dbReference>
<reference evidence="1" key="1">
    <citation type="journal article" date="2022" name="bioRxiv">
        <title>Sequencing and chromosome-scale assembly of the giantPleurodeles waltlgenome.</title>
        <authorList>
            <person name="Brown T."/>
            <person name="Elewa A."/>
            <person name="Iarovenko S."/>
            <person name="Subramanian E."/>
            <person name="Araus A.J."/>
            <person name="Petzold A."/>
            <person name="Susuki M."/>
            <person name="Suzuki K.-i.T."/>
            <person name="Hayashi T."/>
            <person name="Toyoda A."/>
            <person name="Oliveira C."/>
            <person name="Osipova E."/>
            <person name="Leigh N.D."/>
            <person name="Simon A."/>
            <person name="Yun M.H."/>
        </authorList>
    </citation>
    <scope>NUCLEOTIDE SEQUENCE</scope>
    <source>
        <strain evidence="1">20211129_DDA</strain>
        <tissue evidence="1">Liver</tissue>
    </source>
</reference>
<comment type="caution">
    <text evidence="1">The sequence shown here is derived from an EMBL/GenBank/DDBJ whole genome shotgun (WGS) entry which is preliminary data.</text>
</comment>
<dbReference type="EMBL" id="JANPWB010000009">
    <property type="protein sequence ID" value="KAJ1148643.1"/>
    <property type="molecule type" value="Genomic_DNA"/>
</dbReference>